<dbReference type="Pfam" id="PF00295">
    <property type="entry name" value="Glyco_hydro_28"/>
    <property type="match status" value="1"/>
</dbReference>
<feature type="active site" evidence="8">
    <location>
        <position position="242"/>
    </location>
</feature>
<organism evidence="11 12">
    <name type="scientific">Brassica carinata</name>
    <name type="common">Ethiopian mustard</name>
    <name type="synonym">Abyssinian cabbage</name>
    <dbReference type="NCBI Taxonomy" id="52824"/>
    <lineage>
        <taxon>Eukaryota</taxon>
        <taxon>Viridiplantae</taxon>
        <taxon>Streptophyta</taxon>
        <taxon>Embryophyta</taxon>
        <taxon>Tracheophyta</taxon>
        <taxon>Spermatophyta</taxon>
        <taxon>Magnoliopsida</taxon>
        <taxon>eudicotyledons</taxon>
        <taxon>Gunneridae</taxon>
        <taxon>Pentapetalae</taxon>
        <taxon>rosids</taxon>
        <taxon>malvids</taxon>
        <taxon>Brassicales</taxon>
        <taxon>Brassicaceae</taxon>
        <taxon>Brassiceae</taxon>
        <taxon>Brassica</taxon>
    </lineage>
</organism>
<dbReference type="SUPFAM" id="SSF51126">
    <property type="entry name" value="Pectin lyase-like"/>
    <property type="match status" value="1"/>
</dbReference>
<evidence type="ECO:0000313" key="12">
    <source>
        <dbReference type="Proteomes" id="UP000886595"/>
    </source>
</evidence>
<dbReference type="InterPro" id="IPR012334">
    <property type="entry name" value="Pectin_lyas_fold"/>
</dbReference>
<evidence type="ECO:0000256" key="7">
    <source>
        <dbReference type="ARBA" id="ARBA00023316"/>
    </source>
</evidence>
<evidence type="ECO:0000256" key="10">
    <source>
        <dbReference type="SAM" id="SignalP"/>
    </source>
</evidence>
<evidence type="ECO:0000256" key="9">
    <source>
        <dbReference type="RuleBase" id="RU361169"/>
    </source>
</evidence>
<keyword evidence="7" id="KW-0961">Cell wall biogenesis/degradation</keyword>
<accession>A0A8X8B997</accession>
<dbReference type="InterPro" id="IPR000743">
    <property type="entry name" value="Glyco_hydro_28"/>
</dbReference>
<comment type="caution">
    <text evidence="11">The sequence shown here is derived from an EMBL/GenBank/DDBJ whole genome shotgun (WGS) entry which is preliminary data.</text>
</comment>
<keyword evidence="5 9" id="KW-0378">Hydrolase</keyword>
<dbReference type="EMBL" id="JAAMPC010000002">
    <property type="protein sequence ID" value="KAG2326167.1"/>
    <property type="molecule type" value="Genomic_DNA"/>
</dbReference>
<dbReference type="FunFam" id="2.160.20.10:FF:000004">
    <property type="entry name" value="Pectin lyase-like superfamily protein"/>
    <property type="match status" value="1"/>
</dbReference>
<feature type="chain" id="PRO_5036454846" description="Polygalacturonase" evidence="10">
    <location>
        <begin position="27"/>
        <end position="405"/>
    </location>
</feature>
<dbReference type="GO" id="GO:0005975">
    <property type="term" value="P:carbohydrate metabolic process"/>
    <property type="evidence" value="ECO:0007669"/>
    <property type="project" value="InterPro"/>
</dbReference>
<dbReference type="InterPro" id="IPR006626">
    <property type="entry name" value="PbH1"/>
</dbReference>
<evidence type="ECO:0000256" key="8">
    <source>
        <dbReference type="PROSITE-ProRule" id="PRU10052"/>
    </source>
</evidence>
<evidence type="ECO:0008006" key="13">
    <source>
        <dbReference type="Google" id="ProtNLM"/>
    </source>
</evidence>
<evidence type="ECO:0000256" key="1">
    <source>
        <dbReference type="ARBA" id="ARBA00004191"/>
    </source>
</evidence>
<evidence type="ECO:0000256" key="6">
    <source>
        <dbReference type="ARBA" id="ARBA00023295"/>
    </source>
</evidence>
<keyword evidence="4" id="KW-0964">Secreted</keyword>
<dbReference type="InterPro" id="IPR011050">
    <property type="entry name" value="Pectin_lyase_fold/virulence"/>
</dbReference>
<keyword evidence="12" id="KW-1185">Reference proteome</keyword>
<keyword evidence="6 9" id="KW-0326">Glycosidase</keyword>
<proteinExistence type="inferred from homology"/>
<keyword evidence="3" id="KW-0134">Cell wall</keyword>
<dbReference type="GO" id="GO:0071555">
    <property type="term" value="P:cell wall organization"/>
    <property type="evidence" value="ECO:0007669"/>
    <property type="project" value="UniProtKB-KW"/>
</dbReference>
<evidence type="ECO:0000256" key="5">
    <source>
        <dbReference type="ARBA" id="ARBA00022801"/>
    </source>
</evidence>
<dbReference type="OrthoDB" id="187139at2759"/>
<dbReference type="GO" id="GO:0004650">
    <property type="term" value="F:polygalacturonase activity"/>
    <property type="evidence" value="ECO:0007669"/>
    <property type="project" value="InterPro"/>
</dbReference>
<dbReference type="PROSITE" id="PS00502">
    <property type="entry name" value="POLYGALACTURONASE"/>
    <property type="match status" value="1"/>
</dbReference>
<gene>
    <name evidence="11" type="ORF">Bca52824_008895</name>
</gene>
<evidence type="ECO:0000313" key="11">
    <source>
        <dbReference type="EMBL" id="KAG2326167.1"/>
    </source>
</evidence>
<protein>
    <recommendedName>
        <fullName evidence="13">Polygalacturonase</fullName>
    </recommendedName>
</protein>
<comment type="similarity">
    <text evidence="2 9">Belongs to the glycosyl hydrolase 28 family.</text>
</comment>
<evidence type="ECO:0000256" key="2">
    <source>
        <dbReference type="ARBA" id="ARBA00008834"/>
    </source>
</evidence>
<dbReference type="AlphaFoldDB" id="A0A8X8B997"/>
<name>A0A8X8B997_BRACI</name>
<keyword evidence="10" id="KW-0732">Signal</keyword>
<comment type="subcellular location">
    <subcellularLocation>
        <location evidence="1">Secreted</location>
        <location evidence="1">Cell wall</location>
    </subcellularLocation>
</comment>
<feature type="signal peptide" evidence="10">
    <location>
        <begin position="1"/>
        <end position="26"/>
    </location>
</feature>
<evidence type="ECO:0000256" key="4">
    <source>
        <dbReference type="ARBA" id="ARBA00022525"/>
    </source>
</evidence>
<dbReference type="SMART" id="SM00710">
    <property type="entry name" value="PbH1"/>
    <property type="match status" value="8"/>
</dbReference>
<evidence type="ECO:0000256" key="3">
    <source>
        <dbReference type="ARBA" id="ARBA00022512"/>
    </source>
</evidence>
<dbReference type="Gene3D" id="2.160.20.10">
    <property type="entry name" value="Single-stranded right-handed beta-helix, Pectin lyase-like"/>
    <property type="match status" value="1"/>
</dbReference>
<sequence>MANNTSFPCAIILVSIVVFLINSSNAMPSFNVQKYGARGDGKTDSTEPFLTAWSLACGSEAQAMVYIPHGTYLVRNLVFSGPCKNIITFKIDGKLVAPKNYWSIGNSGYWILFAKVNRILVYGGTIDAKGAGYWSCRKKGGHCPQGARSISFSWCNNVLLSGLTSLNSQNIHVTVHHSSNVRIQNIRIRAPTRSPNTDGIIVQSSSGVTISRGVIGTGDDCIALNQGSVNIWIERVHCGPGHGISIGSLGDHADEEGVKNVTVTNSVFTKTRNGVRIKSWARPSSGFVRNVEFRNLVMRNVGNPLIIDQNYCPSGKGCPNQSSGVKISGVTFANIKGTSRTPIAVKLDCSGSHHCTGIRLKNINLTYMKGSTTSFCKNAHGRASRVVVPMNCSSKFECDEAFGQN</sequence>
<reference evidence="11 12" key="1">
    <citation type="submission" date="2020-02" db="EMBL/GenBank/DDBJ databases">
        <authorList>
            <person name="Ma Q."/>
            <person name="Huang Y."/>
            <person name="Song X."/>
            <person name="Pei D."/>
        </authorList>
    </citation>
    <scope>NUCLEOTIDE SEQUENCE [LARGE SCALE GENOMIC DNA]</scope>
    <source>
        <strain evidence="11">Sxm20200214</strain>
        <tissue evidence="11">Leaf</tissue>
    </source>
</reference>
<dbReference type="PANTHER" id="PTHR31375">
    <property type="match status" value="1"/>
</dbReference>
<dbReference type="Proteomes" id="UP000886595">
    <property type="component" value="Unassembled WGS sequence"/>
</dbReference>